<sequence length="45" mass="5301">MFTTEGPYNKPIIWGGQFTSRIDGFWHFDYAIVSIREIKAPLHFL</sequence>
<dbReference type="Proteomes" id="UP000315289">
    <property type="component" value="Unassembled WGS sequence"/>
</dbReference>
<accession>A0A557SYZ2</accession>
<protein>
    <submittedName>
        <fullName evidence="1">Uncharacterized protein</fullName>
    </submittedName>
</protein>
<evidence type="ECO:0000313" key="2">
    <source>
        <dbReference type="Proteomes" id="UP000315289"/>
    </source>
</evidence>
<comment type="caution">
    <text evidence="1">The sequence shown here is derived from an EMBL/GenBank/DDBJ whole genome shotgun (WGS) entry which is preliminary data.</text>
</comment>
<organism evidence="1 2">
    <name type="scientific">Candidatus Nitrosocosmicus arcticus</name>
    <dbReference type="NCBI Taxonomy" id="2035267"/>
    <lineage>
        <taxon>Archaea</taxon>
        <taxon>Nitrososphaerota</taxon>
        <taxon>Nitrososphaeria</taxon>
        <taxon>Nitrososphaerales</taxon>
        <taxon>Nitrososphaeraceae</taxon>
        <taxon>Candidatus Nitrosocosmicus</taxon>
    </lineage>
</organism>
<proteinExistence type="predicted"/>
<keyword evidence="2" id="KW-1185">Reference proteome</keyword>
<evidence type="ECO:0000313" key="1">
    <source>
        <dbReference type="EMBL" id="TVP41818.1"/>
    </source>
</evidence>
<name>A0A557SYZ2_9ARCH</name>
<reference evidence="1 2" key="1">
    <citation type="journal article" date="2019" name="Front. Microbiol.">
        <title>Ammonia Oxidation by the Arctic Terrestrial Thaumarchaeote Candidatus Nitrosocosmicus arcticus Is Stimulated by Increasing Temperatures.</title>
        <authorList>
            <person name="Alves R.J.E."/>
            <person name="Kerou M."/>
            <person name="Zappe A."/>
            <person name="Bittner R."/>
            <person name="Abby S.S."/>
            <person name="Schmidt H.A."/>
            <person name="Pfeifer K."/>
            <person name="Schleper C."/>
        </authorList>
    </citation>
    <scope>NUCLEOTIDE SEQUENCE [LARGE SCALE GENOMIC DNA]</scope>
    <source>
        <strain evidence="1 2">Kfb</strain>
    </source>
</reference>
<dbReference type="AlphaFoldDB" id="A0A557SYZ2"/>
<gene>
    <name evidence="1" type="ORF">NARC_10224</name>
</gene>
<dbReference type="EMBL" id="VOAH01000001">
    <property type="protein sequence ID" value="TVP41818.1"/>
    <property type="molecule type" value="Genomic_DNA"/>
</dbReference>